<keyword evidence="2" id="KW-0732">Signal</keyword>
<keyword evidence="4" id="KW-1185">Reference proteome</keyword>
<dbReference type="Proteomes" id="UP001500221">
    <property type="component" value="Unassembled WGS sequence"/>
</dbReference>
<name>A0ABP9PVM9_9ACTN</name>
<dbReference type="SUPFAM" id="SSF52833">
    <property type="entry name" value="Thioredoxin-like"/>
    <property type="match status" value="1"/>
</dbReference>
<dbReference type="EMBL" id="BAABKG010000004">
    <property type="protein sequence ID" value="GAA5152878.1"/>
    <property type="molecule type" value="Genomic_DNA"/>
</dbReference>
<protein>
    <recommendedName>
        <fullName evidence="5">SCO family protein</fullName>
    </recommendedName>
</protein>
<dbReference type="RefSeq" id="WP_345461254.1">
    <property type="nucleotide sequence ID" value="NZ_BAABKG010000004.1"/>
</dbReference>
<dbReference type="PROSITE" id="PS51257">
    <property type="entry name" value="PROKAR_LIPOPROTEIN"/>
    <property type="match status" value="1"/>
</dbReference>
<dbReference type="PANTHER" id="PTHR12151:SF25">
    <property type="entry name" value="LINALOOL DEHYDRATASE_ISOMERASE DOMAIN-CONTAINING PROTEIN"/>
    <property type="match status" value="1"/>
</dbReference>
<feature type="signal peptide" evidence="2">
    <location>
        <begin position="1"/>
        <end position="25"/>
    </location>
</feature>
<dbReference type="Pfam" id="PF02630">
    <property type="entry name" value="SCO1-SenC"/>
    <property type="match status" value="1"/>
</dbReference>
<dbReference type="CDD" id="cd02968">
    <property type="entry name" value="SCO"/>
    <property type="match status" value="1"/>
</dbReference>
<comment type="similarity">
    <text evidence="1">Belongs to the SCO1/2 family.</text>
</comment>
<accession>A0ABP9PVM9</accession>
<organism evidence="3 4">
    <name type="scientific">Nocardioides marinquilinus</name>
    <dbReference type="NCBI Taxonomy" id="1210400"/>
    <lineage>
        <taxon>Bacteria</taxon>
        <taxon>Bacillati</taxon>
        <taxon>Actinomycetota</taxon>
        <taxon>Actinomycetes</taxon>
        <taxon>Propionibacteriales</taxon>
        <taxon>Nocardioidaceae</taxon>
        <taxon>Nocardioides</taxon>
    </lineage>
</organism>
<dbReference type="InterPro" id="IPR003782">
    <property type="entry name" value="SCO1/SenC"/>
</dbReference>
<feature type="chain" id="PRO_5045749306" description="SCO family protein" evidence="2">
    <location>
        <begin position="26"/>
        <end position="198"/>
    </location>
</feature>
<evidence type="ECO:0000313" key="4">
    <source>
        <dbReference type="Proteomes" id="UP001500221"/>
    </source>
</evidence>
<evidence type="ECO:0000256" key="1">
    <source>
        <dbReference type="ARBA" id="ARBA00010996"/>
    </source>
</evidence>
<proteinExistence type="inferred from homology"/>
<reference evidence="4" key="1">
    <citation type="journal article" date="2019" name="Int. J. Syst. Evol. Microbiol.">
        <title>The Global Catalogue of Microorganisms (GCM) 10K type strain sequencing project: providing services to taxonomists for standard genome sequencing and annotation.</title>
        <authorList>
            <consortium name="The Broad Institute Genomics Platform"/>
            <consortium name="The Broad Institute Genome Sequencing Center for Infectious Disease"/>
            <person name="Wu L."/>
            <person name="Ma J."/>
        </authorList>
    </citation>
    <scope>NUCLEOTIDE SEQUENCE [LARGE SCALE GENOMIC DNA]</scope>
    <source>
        <strain evidence="4">JCM 18459</strain>
    </source>
</reference>
<comment type="caution">
    <text evidence="3">The sequence shown here is derived from an EMBL/GenBank/DDBJ whole genome shotgun (WGS) entry which is preliminary data.</text>
</comment>
<dbReference type="PANTHER" id="PTHR12151">
    <property type="entry name" value="ELECTRON TRANSPORT PROTIN SCO1/SENC FAMILY MEMBER"/>
    <property type="match status" value="1"/>
</dbReference>
<gene>
    <name evidence="3" type="ORF">GCM10023340_33960</name>
</gene>
<evidence type="ECO:0000256" key="2">
    <source>
        <dbReference type="SAM" id="SignalP"/>
    </source>
</evidence>
<dbReference type="Gene3D" id="3.40.30.10">
    <property type="entry name" value="Glutaredoxin"/>
    <property type="match status" value="1"/>
</dbReference>
<evidence type="ECO:0008006" key="5">
    <source>
        <dbReference type="Google" id="ProtNLM"/>
    </source>
</evidence>
<evidence type="ECO:0000313" key="3">
    <source>
        <dbReference type="EMBL" id="GAA5152878.1"/>
    </source>
</evidence>
<sequence>MRPSVLRRTTARAAALVLALGLALAGCGGDDDQPFAGRVLDNPYQVPETPLTDTDGQPFSLAADTDRRLTLVFFGYVNCVDICPAVLTNLASALVRLDDADRDDVQVVMVTSDPDRDTAPLLRDYLDRFDPDFVGLTGDWTTINDVAKQLAVGLDRRDPGGHTTQVMGIDSADEAPVYWGADTTPAQYAADIHTLLED</sequence>
<dbReference type="InterPro" id="IPR036249">
    <property type="entry name" value="Thioredoxin-like_sf"/>
</dbReference>